<dbReference type="Gene3D" id="3.10.50.40">
    <property type="match status" value="1"/>
</dbReference>
<organism evidence="9 10">
    <name type="scientific">Syntrophobacter fumaroxidans (strain DSM 10017 / MPOB)</name>
    <dbReference type="NCBI Taxonomy" id="335543"/>
    <lineage>
        <taxon>Bacteria</taxon>
        <taxon>Pseudomonadati</taxon>
        <taxon>Thermodesulfobacteriota</taxon>
        <taxon>Syntrophobacteria</taxon>
        <taxon>Syntrophobacterales</taxon>
        <taxon>Syntrophobacteraceae</taxon>
        <taxon>Syntrophobacter</taxon>
    </lineage>
</organism>
<accession>A0LNZ9</accession>
<dbReference type="InterPro" id="IPR015391">
    <property type="entry name" value="SurA_N"/>
</dbReference>
<dbReference type="GO" id="GO:0003755">
    <property type="term" value="F:peptidyl-prolyl cis-trans isomerase activity"/>
    <property type="evidence" value="ECO:0007669"/>
    <property type="project" value="UniProtKB-KW"/>
</dbReference>
<dbReference type="eggNOG" id="COG0760">
    <property type="taxonomic scope" value="Bacteria"/>
</dbReference>
<dbReference type="OrthoDB" id="14196at2"/>
<reference evidence="9 10" key="1">
    <citation type="submission" date="2006-10" db="EMBL/GenBank/DDBJ databases">
        <title>Complete sequence of Syntrophobacter fumaroxidans MPOB.</title>
        <authorList>
            <consortium name="US DOE Joint Genome Institute"/>
            <person name="Copeland A."/>
            <person name="Lucas S."/>
            <person name="Lapidus A."/>
            <person name="Barry K."/>
            <person name="Detter J.C."/>
            <person name="Glavina del Rio T."/>
            <person name="Hammon N."/>
            <person name="Israni S."/>
            <person name="Pitluck S."/>
            <person name="Goltsman E.G."/>
            <person name="Martinez M."/>
            <person name="Schmutz J."/>
            <person name="Larimer F."/>
            <person name="Land M."/>
            <person name="Hauser L."/>
            <person name="Kyrpides N."/>
            <person name="Kim E."/>
            <person name="Boone D.R."/>
            <person name="Brockman F."/>
            <person name="Culley D."/>
            <person name="Ferry J."/>
            <person name="Gunsalus R."/>
            <person name="McInerney M.J."/>
            <person name="Morrison M."/>
            <person name="Plugge C."/>
            <person name="Rohlin L."/>
            <person name="Scholten J."/>
            <person name="Sieber J."/>
            <person name="Stams A.J.M."/>
            <person name="Worm P."/>
            <person name="Henstra A.M."/>
            <person name="Richardson P."/>
        </authorList>
    </citation>
    <scope>NUCLEOTIDE SEQUENCE [LARGE SCALE GENOMIC DNA]</scope>
    <source>
        <strain evidence="10">DSM 10017 / MPOB</strain>
    </source>
</reference>
<dbReference type="EMBL" id="CP000478">
    <property type="protein sequence ID" value="ABK19151.1"/>
    <property type="molecule type" value="Genomic_DNA"/>
</dbReference>
<keyword evidence="10" id="KW-1185">Reference proteome</keyword>
<dbReference type="PANTHER" id="PTHR47637:SF1">
    <property type="entry name" value="CHAPERONE SURA"/>
    <property type="match status" value="1"/>
</dbReference>
<evidence type="ECO:0000256" key="7">
    <source>
        <dbReference type="SAM" id="SignalP"/>
    </source>
</evidence>
<dbReference type="KEGG" id="sfu:Sfum_3480"/>
<dbReference type="InterPro" id="IPR027304">
    <property type="entry name" value="Trigger_fact/SurA_dom_sf"/>
</dbReference>
<keyword evidence="2" id="KW-0574">Periplasm</keyword>
<dbReference type="PROSITE" id="PS50198">
    <property type="entry name" value="PPIC_PPIASE_2"/>
    <property type="match status" value="1"/>
</dbReference>
<dbReference type="STRING" id="335543.Sfum_3480"/>
<dbReference type="InterPro" id="IPR000297">
    <property type="entry name" value="PPIase_PpiC"/>
</dbReference>
<evidence type="ECO:0000259" key="8">
    <source>
        <dbReference type="PROSITE" id="PS50198"/>
    </source>
</evidence>
<evidence type="ECO:0000256" key="6">
    <source>
        <dbReference type="PROSITE-ProRule" id="PRU00278"/>
    </source>
</evidence>
<feature type="chain" id="PRO_5007908848" evidence="7">
    <location>
        <begin position="23"/>
        <end position="326"/>
    </location>
</feature>
<keyword evidence="3 6" id="KW-0697">Rotamase</keyword>
<dbReference type="InterPro" id="IPR046357">
    <property type="entry name" value="PPIase_dom_sf"/>
</dbReference>
<dbReference type="InterPro" id="IPR050280">
    <property type="entry name" value="OMP_Chaperone_SurA"/>
</dbReference>
<evidence type="ECO:0000256" key="3">
    <source>
        <dbReference type="ARBA" id="ARBA00023110"/>
    </source>
</evidence>
<dbReference type="Gene3D" id="1.10.4030.10">
    <property type="entry name" value="Porin chaperone SurA, peptide-binding domain"/>
    <property type="match status" value="1"/>
</dbReference>
<feature type="signal peptide" evidence="7">
    <location>
        <begin position="1"/>
        <end position="22"/>
    </location>
</feature>
<evidence type="ECO:0000313" key="9">
    <source>
        <dbReference type="EMBL" id="ABK19151.1"/>
    </source>
</evidence>
<keyword evidence="5 6" id="KW-0413">Isomerase</keyword>
<protein>
    <submittedName>
        <fullName evidence="9">PpiC-type peptidyl-prolyl cis-trans isomerase</fullName>
    </submittedName>
</protein>
<keyword evidence="1 7" id="KW-0732">Signal</keyword>
<dbReference type="AlphaFoldDB" id="A0LNZ9"/>
<evidence type="ECO:0000313" key="10">
    <source>
        <dbReference type="Proteomes" id="UP000001784"/>
    </source>
</evidence>
<keyword evidence="4" id="KW-0143">Chaperone</keyword>
<gene>
    <name evidence="9" type="ordered locus">Sfum_3480</name>
</gene>
<name>A0LNZ9_SYNFM</name>
<dbReference type="SUPFAM" id="SSF109998">
    <property type="entry name" value="Triger factor/SurA peptide-binding domain-like"/>
    <property type="match status" value="1"/>
</dbReference>
<proteinExistence type="predicted"/>
<dbReference type="HOGENOM" id="CLU_034646_5_0_7"/>
<dbReference type="Proteomes" id="UP000001784">
    <property type="component" value="Chromosome"/>
</dbReference>
<evidence type="ECO:0000256" key="1">
    <source>
        <dbReference type="ARBA" id="ARBA00022729"/>
    </source>
</evidence>
<evidence type="ECO:0000256" key="4">
    <source>
        <dbReference type="ARBA" id="ARBA00023186"/>
    </source>
</evidence>
<sequence>MRMAGCVLLVLFCVIAASGRCAADSLDRIVAVVNGEIILYSELQERLQLVQKSLPETRTNDPARKAAIERELLQQMTREKLTEQEAKRLKITVTKKDVDEAIAFVMADHNVSQAQMEARLKESGQSMEEFRKVLTKDLERDRLLERVLKSKILISEKQIDAFLSQSPPEVRVEPRGKEEYRLGIIFLPASDGAEGKQAEKRAREIREKLKAGEDFAAMARQYSKGPAAQDGGDVGFVSLDELAPFIAKNVKDLKINQPSDVVKGGDGYYIFLVTDVRRAEMQAAQNSPATNMRERARRQLYQQEMARRFDEWIKDLESRSFVKISL</sequence>
<dbReference type="SUPFAM" id="SSF54534">
    <property type="entry name" value="FKBP-like"/>
    <property type="match status" value="1"/>
</dbReference>
<dbReference type="Pfam" id="PF00639">
    <property type="entry name" value="Rotamase"/>
    <property type="match status" value="1"/>
</dbReference>
<feature type="domain" description="PpiC" evidence="8">
    <location>
        <begin position="177"/>
        <end position="275"/>
    </location>
</feature>
<dbReference type="RefSeq" id="WP_011700276.1">
    <property type="nucleotide sequence ID" value="NC_008554.1"/>
</dbReference>
<evidence type="ECO:0000256" key="5">
    <source>
        <dbReference type="ARBA" id="ARBA00023235"/>
    </source>
</evidence>
<dbReference type="FunCoup" id="A0LNZ9">
    <property type="interactions" value="151"/>
</dbReference>
<dbReference type="InParanoid" id="A0LNZ9"/>
<evidence type="ECO:0000256" key="2">
    <source>
        <dbReference type="ARBA" id="ARBA00022764"/>
    </source>
</evidence>
<dbReference type="PANTHER" id="PTHR47637">
    <property type="entry name" value="CHAPERONE SURA"/>
    <property type="match status" value="1"/>
</dbReference>
<dbReference type="Pfam" id="PF09312">
    <property type="entry name" value="SurA_N"/>
    <property type="match status" value="1"/>
</dbReference>